<reference evidence="3" key="1">
    <citation type="submission" date="2016-10" db="EMBL/GenBank/DDBJ databases">
        <authorList>
            <person name="Varghese N."/>
            <person name="Submissions S."/>
        </authorList>
    </citation>
    <scope>NUCLEOTIDE SEQUENCE [LARGE SCALE GENOMIC DNA]</scope>
    <source>
        <strain evidence="3">DSM 26922</strain>
    </source>
</reference>
<keyword evidence="1" id="KW-0812">Transmembrane</keyword>
<dbReference type="EMBL" id="FNOI01000003">
    <property type="protein sequence ID" value="SDW93447.1"/>
    <property type="molecule type" value="Genomic_DNA"/>
</dbReference>
<feature type="transmembrane region" description="Helical" evidence="1">
    <location>
        <begin position="69"/>
        <end position="96"/>
    </location>
</feature>
<dbReference type="STRING" id="670155.SAMN04488001_2026"/>
<feature type="transmembrane region" description="Helical" evidence="1">
    <location>
        <begin position="108"/>
        <end position="132"/>
    </location>
</feature>
<dbReference type="RefSeq" id="WP_089946809.1">
    <property type="nucleotide sequence ID" value="NZ_FNOI01000003.1"/>
</dbReference>
<accession>A0A1H2XKV6</accession>
<keyword evidence="1" id="KW-1133">Transmembrane helix</keyword>
<dbReference type="Proteomes" id="UP000199441">
    <property type="component" value="Unassembled WGS sequence"/>
</dbReference>
<keyword evidence="1" id="KW-0472">Membrane</keyword>
<evidence type="ECO:0000256" key="1">
    <source>
        <dbReference type="SAM" id="Phobius"/>
    </source>
</evidence>
<proteinExistence type="predicted"/>
<gene>
    <name evidence="2" type="ORF">SAMN04488001_2026</name>
</gene>
<feature type="transmembrane region" description="Helical" evidence="1">
    <location>
        <begin position="38"/>
        <end position="57"/>
    </location>
</feature>
<organism evidence="2 3">
    <name type="scientific">Litoreibacter albidus</name>
    <dbReference type="NCBI Taxonomy" id="670155"/>
    <lineage>
        <taxon>Bacteria</taxon>
        <taxon>Pseudomonadati</taxon>
        <taxon>Pseudomonadota</taxon>
        <taxon>Alphaproteobacteria</taxon>
        <taxon>Rhodobacterales</taxon>
        <taxon>Roseobacteraceae</taxon>
        <taxon>Litoreibacter</taxon>
    </lineage>
</organism>
<dbReference type="NCBIfam" id="NF038216">
    <property type="entry name" value="ABZJ_00895_fam"/>
    <property type="match status" value="1"/>
</dbReference>
<evidence type="ECO:0000313" key="3">
    <source>
        <dbReference type="Proteomes" id="UP000199441"/>
    </source>
</evidence>
<dbReference type="InterPro" id="IPR047730">
    <property type="entry name" value="ABZJ_00895-like"/>
</dbReference>
<dbReference type="OrthoDB" id="7846402at2"/>
<dbReference type="AlphaFoldDB" id="A0A1H2XKV6"/>
<keyword evidence="3" id="KW-1185">Reference proteome</keyword>
<feature type="transmembrane region" description="Helical" evidence="1">
    <location>
        <begin position="12"/>
        <end position="32"/>
    </location>
</feature>
<protein>
    <submittedName>
        <fullName evidence="2">Uncharacterized protein</fullName>
    </submittedName>
</protein>
<name>A0A1H2XKV6_9RHOB</name>
<sequence length="152" mass="16420">MDTTYLVKRYAVVSLLTMIAVIIIGYLVEMFFNHDIGSVGGMIAVFVPAMDAGQTYVRRGHGKPANGFAWKVSVIFLIVNGAIGLVFMAALILILGGGGELFGILSELGVAVLSIIMAVVFIIMLLATRFFFGFGAKNELKMQEKRAAEKQP</sequence>
<evidence type="ECO:0000313" key="2">
    <source>
        <dbReference type="EMBL" id="SDW93447.1"/>
    </source>
</evidence>